<name>F4KTY3_HALH1</name>
<feature type="region of interest" description="Disordered" evidence="3">
    <location>
        <begin position="769"/>
        <end position="790"/>
    </location>
</feature>
<dbReference type="Pfam" id="PF12770">
    <property type="entry name" value="CHAT"/>
    <property type="match status" value="1"/>
</dbReference>
<evidence type="ECO:0000256" key="3">
    <source>
        <dbReference type="SAM" id="MobiDB-lite"/>
    </source>
</evidence>
<feature type="domain" description="CHAT" evidence="4">
    <location>
        <begin position="967"/>
        <end position="1094"/>
    </location>
</feature>
<dbReference type="InterPro" id="IPR045439">
    <property type="entry name" value="EAD11"/>
</dbReference>
<proteinExistence type="predicted"/>
<dbReference type="Pfam" id="PF16095">
    <property type="entry name" value="COR-A"/>
    <property type="match status" value="1"/>
</dbReference>
<reference evidence="8 9" key="1">
    <citation type="journal article" date="2011" name="Stand. Genomic Sci.">
        <title>Complete genome sequence of Haliscomenobacter hydrossis type strain (O).</title>
        <authorList>
            <consortium name="US DOE Joint Genome Institute (JGI-PGF)"/>
            <person name="Daligault H."/>
            <person name="Lapidus A."/>
            <person name="Zeytun A."/>
            <person name="Nolan M."/>
            <person name="Lucas S."/>
            <person name="Del Rio T.G."/>
            <person name="Tice H."/>
            <person name="Cheng J.F."/>
            <person name="Tapia R."/>
            <person name="Han C."/>
            <person name="Goodwin L."/>
            <person name="Pitluck S."/>
            <person name="Liolios K."/>
            <person name="Pagani I."/>
            <person name="Ivanova N."/>
            <person name="Huntemann M."/>
            <person name="Mavromatis K."/>
            <person name="Mikhailova N."/>
            <person name="Pati A."/>
            <person name="Chen A."/>
            <person name="Palaniappan K."/>
            <person name="Land M."/>
            <person name="Hauser L."/>
            <person name="Brambilla E.M."/>
            <person name="Rohde M."/>
            <person name="Verbarg S."/>
            <person name="Goker M."/>
            <person name="Bristow J."/>
            <person name="Eisen J.A."/>
            <person name="Markowitz V."/>
            <person name="Hugenholtz P."/>
            <person name="Kyrpides N.C."/>
            <person name="Klenk H.P."/>
            <person name="Woyke T."/>
        </authorList>
    </citation>
    <scope>NUCLEOTIDE SEQUENCE [LARGE SCALE GENOMIC DNA]</scope>
    <source>
        <strain evidence="9">ATCC 27775 / DSM 1100 / LMG 10767 / O</strain>
    </source>
</reference>
<dbReference type="RefSeq" id="WP_013763674.1">
    <property type="nucleotide sequence ID" value="NC_015510.1"/>
</dbReference>
<dbReference type="HOGENOM" id="CLU_006878_1_0_10"/>
<dbReference type="Gene3D" id="3.30.310.200">
    <property type="match status" value="1"/>
</dbReference>
<dbReference type="STRING" id="760192.Halhy_1222"/>
<dbReference type="InterPro" id="IPR032171">
    <property type="entry name" value="COR-A"/>
</dbReference>
<dbReference type="AlphaFoldDB" id="F4KTY3"/>
<feature type="domain" description="COR" evidence="5">
    <location>
        <begin position="456"/>
        <end position="604"/>
    </location>
</feature>
<feature type="domain" description="C-terminal of Roc COR-B" evidence="7">
    <location>
        <begin position="622"/>
        <end position="746"/>
    </location>
</feature>
<dbReference type="Pfam" id="PF08477">
    <property type="entry name" value="Roc"/>
    <property type="match status" value="1"/>
</dbReference>
<feature type="compositionally biased region" description="Basic and acidic residues" evidence="3">
    <location>
        <begin position="882"/>
        <end position="896"/>
    </location>
</feature>
<dbReference type="Proteomes" id="UP000008461">
    <property type="component" value="Chromosome"/>
</dbReference>
<dbReference type="Gene3D" id="3.40.50.300">
    <property type="entry name" value="P-loop containing nucleotide triphosphate hydrolases"/>
    <property type="match status" value="1"/>
</dbReference>
<feature type="domain" description="Effector-associated" evidence="6">
    <location>
        <begin position="790"/>
        <end position="865"/>
    </location>
</feature>
<dbReference type="InterPro" id="IPR025875">
    <property type="entry name" value="Leu-rich_rpt_4"/>
</dbReference>
<dbReference type="PANTHER" id="PTHR24366:SF96">
    <property type="entry name" value="LEUCINE RICH REPEAT CONTAINING 53"/>
    <property type="match status" value="1"/>
</dbReference>
<reference key="2">
    <citation type="submission" date="2011-04" db="EMBL/GenBank/DDBJ databases">
        <title>Complete sequence of chromosome of Haliscomenobacter hydrossis DSM 1100.</title>
        <authorList>
            <consortium name="US DOE Joint Genome Institute (JGI-PGF)"/>
            <person name="Lucas S."/>
            <person name="Han J."/>
            <person name="Lapidus A."/>
            <person name="Bruce D."/>
            <person name="Goodwin L."/>
            <person name="Pitluck S."/>
            <person name="Peters L."/>
            <person name="Kyrpides N."/>
            <person name="Mavromatis K."/>
            <person name="Ivanova N."/>
            <person name="Ovchinnikova G."/>
            <person name="Pagani I."/>
            <person name="Daligault H."/>
            <person name="Detter J.C."/>
            <person name="Han C."/>
            <person name="Land M."/>
            <person name="Hauser L."/>
            <person name="Markowitz V."/>
            <person name="Cheng J.-F."/>
            <person name="Hugenholtz P."/>
            <person name="Woyke T."/>
            <person name="Wu D."/>
            <person name="Verbarg S."/>
            <person name="Frueling A."/>
            <person name="Brambilla E."/>
            <person name="Klenk H.-P."/>
            <person name="Eisen J.A."/>
        </authorList>
    </citation>
    <scope>NUCLEOTIDE SEQUENCE</scope>
    <source>
        <strain>DSM 1100</strain>
    </source>
</reference>
<keyword evidence="1" id="KW-0433">Leucine-rich repeat</keyword>
<dbReference type="SUPFAM" id="SSF52540">
    <property type="entry name" value="P-loop containing nucleoside triphosphate hydrolases"/>
    <property type="match status" value="1"/>
</dbReference>
<evidence type="ECO:0000259" key="6">
    <source>
        <dbReference type="Pfam" id="PF19964"/>
    </source>
</evidence>
<dbReference type="EMBL" id="CP002691">
    <property type="protein sequence ID" value="AEE49119.1"/>
    <property type="molecule type" value="Genomic_DNA"/>
</dbReference>
<evidence type="ECO:0000313" key="8">
    <source>
        <dbReference type="EMBL" id="AEE49119.1"/>
    </source>
</evidence>
<dbReference type="Pfam" id="PF19964">
    <property type="entry name" value="EAD11"/>
    <property type="match status" value="1"/>
</dbReference>
<dbReference type="InterPro" id="IPR024983">
    <property type="entry name" value="CHAT_dom"/>
</dbReference>
<keyword evidence="9" id="KW-1185">Reference proteome</keyword>
<organism evidence="8 9">
    <name type="scientific">Haliscomenobacter hydrossis (strain ATCC 27775 / DSM 1100 / LMG 10767 / O)</name>
    <dbReference type="NCBI Taxonomy" id="760192"/>
    <lineage>
        <taxon>Bacteria</taxon>
        <taxon>Pseudomonadati</taxon>
        <taxon>Bacteroidota</taxon>
        <taxon>Saprospiria</taxon>
        <taxon>Saprospirales</taxon>
        <taxon>Haliscomenobacteraceae</taxon>
        <taxon>Haliscomenobacter</taxon>
    </lineage>
</organism>
<dbReference type="eggNOG" id="COG4886">
    <property type="taxonomic scope" value="Bacteria"/>
</dbReference>
<dbReference type="PANTHER" id="PTHR24366">
    <property type="entry name" value="IG(IMMUNOGLOBULIN) AND LRR(LEUCINE RICH REPEAT) DOMAINS"/>
    <property type="match status" value="1"/>
</dbReference>
<evidence type="ECO:0000256" key="2">
    <source>
        <dbReference type="ARBA" id="ARBA00022737"/>
    </source>
</evidence>
<dbReference type="Pfam" id="PF12799">
    <property type="entry name" value="LRR_4"/>
    <property type="match status" value="1"/>
</dbReference>
<evidence type="ECO:0000259" key="5">
    <source>
        <dbReference type="Pfam" id="PF16095"/>
    </source>
</evidence>
<dbReference type="InterPro" id="IPR027417">
    <property type="entry name" value="P-loop_NTPase"/>
</dbReference>
<dbReference type="InterPro" id="IPR032675">
    <property type="entry name" value="LRR_dom_sf"/>
</dbReference>
<dbReference type="eggNOG" id="COG1100">
    <property type="taxonomic scope" value="Bacteria"/>
</dbReference>
<protein>
    <submittedName>
        <fullName evidence="8">Miro domain protein</fullName>
    </submittedName>
</protein>
<accession>F4KTY3</accession>
<dbReference type="Pfam" id="PF25497">
    <property type="entry name" value="COR-B"/>
    <property type="match status" value="1"/>
</dbReference>
<dbReference type="InterPro" id="IPR001611">
    <property type="entry name" value="Leu-rich_rpt"/>
</dbReference>
<sequence length="1108" mass="125473">MNPLPRSLQHLAETWNLELHHEAELDNVASDDYPCTYTLDAAGRLIGLNLAGTAITEINFAADFETLEVLNLGRTPLKSIHFPASMSALQSLHLYECADLEELTFDNALALPQLEYADVSECALSTLTLPAGLDALQKLYLQKNKLQKIQFQGTCPALEFLDLSENQLTNIVLPAGLDNLLYLYLNDNQLESIHCAGEVPKLEILHLRNNQLIDLRETWLDPYPNLKTLYLANNPLGTYLSGKLDEDDTANSLPFIEAYFQSLVGGAVKDNECKVLLIGDGKAGKSNIVKRLLEQQFEQAWLSTDGIVIEPYPLGIYALQLWDFAGQDIYHATHRLFMQSEVVYLLAWNKETQSEKYTHREEKGKMVAYRNYHLGYWLDYAKTLGKNPPIIVTQTRVHEDGIYRPAELVQLEAVNPAIKFLQIDSKEPNSEHNGYDELIFHLEKAVKKVTRMTRIPIGYYQLREELRNLQRQNIKTISMKKYLDMAQGLPNPEERLRNWLVKSGVVFYQSGLFHNEIILDQQWAINAVYSIFKRGKGGFYHQFVAQEGRISGQDLQEVWEDNSAAEQELFLSFILSCDMCFETTLEKKYNTPFAERSFIFPQLLPENPSKTLDMLWNQQAGVLYLRYQHRFLHYGVMQSFIVKTQALVNDVEDCVWRSGILLKSGEQMVQVEASDREILVRITPQSLPLLHKVRNLLEKLQDSPGEESVSADGKNFVSLKKLEEKQHKSEIEAENGVDVPVAPLLPFLQRNEKLVFETLDQEEYPLEGIKSSKTGVPSPEAIQPTKSQQDMQHIKDLIAQARTEEALAQLLQAAPNQDLKNVVLKLKNDYSKLKREKMLGIIDGNEERTSNSKIVVTALGLCDEIVNISNQESAPQNQDRGSGNDEVRDTTRDTTRDTLEIPEEWPEIPVEPFDGTLVVPKGDNDQIKVLFMTASPKNLSTLDVNKESNNVKTESFGKDLFIDIYPHVDKDGMIDAVSHLQPQIIHYSGHGRTGGLETIDHATGNAATLKTAYLSEMFALFAEIGVKCVVLNSCWSASQAKAISEQGIPVVGMLRPIKDDVAIKFSKDFYRLLVSNNPLERIFKLVRLKMEDDSKAIPSLWYQGKRIA</sequence>
<dbReference type="SMART" id="SM00369">
    <property type="entry name" value="LRR_TYP"/>
    <property type="match status" value="4"/>
</dbReference>
<gene>
    <name evidence="8" type="ordered locus">Halhy_1222</name>
</gene>
<evidence type="ECO:0000259" key="7">
    <source>
        <dbReference type="Pfam" id="PF25497"/>
    </source>
</evidence>
<feature type="compositionally biased region" description="Polar residues" evidence="3">
    <location>
        <begin position="870"/>
        <end position="881"/>
    </location>
</feature>
<dbReference type="OrthoDB" id="1148122at2"/>
<dbReference type="KEGG" id="hhy:Halhy_1222"/>
<evidence type="ECO:0000259" key="4">
    <source>
        <dbReference type="Pfam" id="PF12770"/>
    </source>
</evidence>
<dbReference type="PRINTS" id="PR00449">
    <property type="entry name" value="RASTRNSFRMNG"/>
</dbReference>
<dbReference type="Gene3D" id="3.80.10.10">
    <property type="entry name" value="Ribonuclease Inhibitor"/>
    <property type="match status" value="1"/>
</dbReference>
<dbReference type="InterPro" id="IPR003591">
    <property type="entry name" value="Leu-rich_rpt_typical-subtyp"/>
</dbReference>
<dbReference type="InterPro" id="IPR057263">
    <property type="entry name" value="COR-B"/>
</dbReference>
<keyword evidence="2" id="KW-0677">Repeat</keyword>
<feature type="region of interest" description="Disordered" evidence="3">
    <location>
        <begin position="870"/>
        <end position="896"/>
    </location>
</feature>
<dbReference type="PROSITE" id="PS51450">
    <property type="entry name" value="LRR"/>
    <property type="match status" value="1"/>
</dbReference>
<dbReference type="SUPFAM" id="SSF52058">
    <property type="entry name" value="L domain-like"/>
    <property type="match status" value="1"/>
</dbReference>
<evidence type="ECO:0000313" key="9">
    <source>
        <dbReference type="Proteomes" id="UP000008461"/>
    </source>
</evidence>
<evidence type="ECO:0000256" key="1">
    <source>
        <dbReference type="ARBA" id="ARBA00022614"/>
    </source>
</evidence>